<dbReference type="PANTHER" id="PTHR13202:SF0">
    <property type="entry name" value="SIGNAL PEPTIDASE COMPLEX SUBUNIT 1"/>
    <property type="match status" value="1"/>
</dbReference>
<dbReference type="Proteomes" id="UP001208570">
    <property type="component" value="Unassembled WGS sequence"/>
</dbReference>
<comment type="function">
    <text evidence="9">Component of the signal peptidase complex (SPC) which catalyzes the cleavage of N-terminal signal sequences from nascent proteins as they are translocated into the lumen of the endoplasmic reticulum. Dispensable for SPC enzymatic activity.</text>
</comment>
<evidence type="ECO:0000256" key="1">
    <source>
        <dbReference type="ARBA" id="ARBA00004477"/>
    </source>
</evidence>
<dbReference type="AlphaFoldDB" id="A0AAD9JA74"/>
<dbReference type="PANTHER" id="PTHR13202">
    <property type="entry name" value="MICROSOMAL SIGNAL PEPTIDASE 12 KDA SUBUNIT"/>
    <property type="match status" value="1"/>
</dbReference>
<reference evidence="11" key="1">
    <citation type="journal article" date="2023" name="Mol. Biol. Evol.">
        <title>Third-Generation Sequencing Reveals the Adaptive Role of the Epigenome in Three Deep-Sea Polychaetes.</title>
        <authorList>
            <person name="Perez M."/>
            <person name="Aroh O."/>
            <person name="Sun Y."/>
            <person name="Lan Y."/>
            <person name="Juniper S.K."/>
            <person name="Young C.R."/>
            <person name="Angers B."/>
            <person name="Qian P.Y."/>
        </authorList>
    </citation>
    <scope>NUCLEOTIDE SEQUENCE</scope>
    <source>
        <strain evidence="11">P08H-3</strain>
    </source>
</reference>
<dbReference type="GO" id="GO:0006465">
    <property type="term" value="P:signal peptide processing"/>
    <property type="evidence" value="ECO:0007669"/>
    <property type="project" value="InterPro"/>
</dbReference>
<evidence type="ECO:0000256" key="6">
    <source>
        <dbReference type="ARBA" id="ARBA00022989"/>
    </source>
</evidence>
<sequence length="200" mass="23063">ASEFLKLGAFRVSRSFIPGNLTDIDKTTEETFTIYAKSRGPLQFLEKGLDPDIRRTNYQVNCLLEKTLHGSYISHMYLLQKAMDGRWLELVWYDWRMLPQALANGITGHPEESDAAGKGIVDNMDMLDIISFLPESIRKLPTHMDFDGQRRAEKTFQVIIVLFALTLPPWPMYRRKPLSWQPTKSREETPSTTVKGKKKK</sequence>
<evidence type="ECO:0000256" key="8">
    <source>
        <dbReference type="ARBA" id="ARBA00032913"/>
    </source>
</evidence>
<comment type="subcellular location">
    <subcellularLocation>
        <location evidence="1">Endoplasmic reticulum membrane</location>
        <topology evidence="1">Multi-pass membrane protein</topology>
    </subcellularLocation>
</comment>
<dbReference type="InterPro" id="IPR009542">
    <property type="entry name" value="Spc1/SPCS1"/>
</dbReference>
<evidence type="ECO:0000256" key="10">
    <source>
        <dbReference type="SAM" id="MobiDB-lite"/>
    </source>
</evidence>
<keyword evidence="12" id="KW-1185">Reference proteome</keyword>
<evidence type="ECO:0000256" key="7">
    <source>
        <dbReference type="ARBA" id="ARBA00023136"/>
    </source>
</evidence>
<proteinExistence type="inferred from homology"/>
<keyword evidence="5" id="KW-0256">Endoplasmic reticulum</keyword>
<organism evidence="11 12">
    <name type="scientific">Paralvinella palmiformis</name>
    <dbReference type="NCBI Taxonomy" id="53620"/>
    <lineage>
        <taxon>Eukaryota</taxon>
        <taxon>Metazoa</taxon>
        <taxon>Spiralia</taxon>
        <taxon>Lophotrochozoa</taxon>
        <taxon>Annelida</taxon>
        <taxon>Polychaeta</taxon>
        <taxon>Sedentaria</taxon>
        <taxon>Canalipalpata</taxon>
        <taxon>Terebellida</taxon>
        <taxon>Terebelliformia</taxon>
        <taxon>Alvinellidae</taxon>
        <taxon>Paralvinella</taxon>
    </lineage>
</organism>
<keyword evidence="6" id="KW-1133">Transmembrane helix</keyword>
<accession>A0AAD9JA74</accession>
<keyword evidence="4" id="KW-0812">Transmembrane</keyword>
<evidence type="ECO:0000256" key="2">
    <source>
        <dbReference type="ARBA" id="ARBA00005245"/>
    </source>
</evidence>
<gene>
    <name evidence="11" type="ORF">LSH36_481g00015</name>
</gene>
<evidence type="ECO:0000256" key="5">
    <source>
        <dbReference type="ARBA" id="ARBA00022824"/>
    </source>
</evidence>
<feature type="region of interest" description="Disordered" evidence="10">
    <location>
        <begin position="178"/>
        <end position="200"/>
    </location>
</feature>
<evidence type="ECO:0000256" key="3">
    <source>
        <dbReference type="ARBA" id="ARBA00017059"/>
    </source>
</evidence>
<evidence type="ECO:0000313" key="11">
    <source>
        <dbReference type="EMBL" id="KAK2148806.1"/>
    </source>
</evidence>
<feature type="non-terminal residue" evidence="11">
    <location>
        <position position="1"/>
    </location>
</feature>
<keyword evidence="7" id="KW-0472">Membrane</keyword>
<dbReference type="GO" id="GO:0045047">
    <property type="term" value="P:protein targeting to ER"/>
    <property type="evidence" value="ECO:0007669"/>
    <property type="project" value="TreeGrafter"/>
</dbReference>
<dbReference type="EMBL" id="JAODUP010000481">
    <property type="protein sequence ID" value="KAK2148806.1"/>
    <property type="molecule type" value="Genomic_DNA"/>
</dbReference>
<evidence type="ECO:0000256" key="9">
    <source>
        <dbReference type="ARBA" id="ARBA00045204"/>
    </source>
</evidence>
<comment type="similarity">
    <text evidence="2">Belongs to the SPCS1 family.</text>
</comment>
<dbReference type="GO" id="GO:0005787">
    <property type="term" value="C:signal peptidase complex"/>
    <property type="evidence" value="ECO:0007669"/>
    <property type="project" value="InterPro"/>
</dbReference>
<dbReference type="Pfam" id="PF06645">
    <property type="entry name" value="SPC12"/>
    <property type="match status" value="1"/>
</dbReference>
<name>A0AAD9JA74_9ANNE</name>
<comment type="caution">
    <text evidence="11">The sequence shown here is derived from an EMBL/GenBank/DDBJ whole genome shotgun (WGS) entry which is preliminary data.</text>
</comment>
<evidence type="ECO:0000256" key="4">
    <source>
        <dbReference type="ARBA" id="ARBA00022692"/>
    </source>
</evidence>
<evidence type="ECO:0000313" key="12">
    <source>
        <dbReference type="Proteomes" id="UP001208570"/>
    </source>
</evidence>
<protein>
    <recommendedName>
        <fullName evidence="3">Signal peptidase complex subunit 1</fullName>
    </recommendedName>
    <alternativeName>
        <fullName evidence="8">Microsomal signal peptidase 12 kDa subunit</fullName>
    </alternativeName>
</protein>